<dbReference type="EMBL" id="JANBUN010000908">
    <property type="protein sequence ID" value="KAJ2800655.1"/>
    <property type="molecule type" value="Genomic_DNA"/>
</dbReference>
<name>A0ACC1L585_9FUNG</name>
<gene>
    <name evidence="1" type="ORF">H4R21_003090</name>
</gene>
<organism evidence="1 2">
    <name type="scientific">Coemansia helicoidea</name>
    <dbReference type="NCBI Taxonomy" id="1286919"/>
    <lineage>
        <taxon>Eukaryota</taxon>
        <taxon>Fungi</taxon>
        <taxon>Fungi incertae sedis</taxon>
        <taxon>Zoopagomycota</taxon>
        <taxon>Kickxellomycotina</taxon>
        <taxon>Kickxellomycetes</taxon>
        <taxon>Kickxellales</taxon>
        <taxon>Kickxellaceae</taxon>
        <taxon>Coemansia</taxon>
    </lineage>
</organism>
<evidence type="ECO:0000313" key="2">
    <source>
        <dbReference type="Proteomes" id="UP001140087"/>
    </source>
</evidence>
<proteinExistence type="predicted"/>
<dbReference type="Proteomes" id="UP001140087">
    <property type="component" value="Unassembled WGS sequence"/>
</dbReference>
<reference evidence="1" key="1">
    <citation type="submission" date="2022-07" db="EMBL/GenBank/DDBJ databases">
        <title>Phylogenomic reconstructions and comparative analyses of Kickxellomycotina fungi.</title>
        <authorList>
            <person name="Reynolds N.K."/>
            <person name="Stajich J.E."/>
            <person name="Barry K."/>
            <person name="Grigoriev I.V."/>
            <person name="Crous P."/>
            <person name="Smith M.E."/>
        </authorList>
    </citation>
    <scope>NUCLEOTIDE SEQUENCE</scope>
    <source>
        <strain evidence="1">BCRC 34780</strain>
    </source>
</reference>
<protein>
    <submittedName>
        <fullName evidence="1">Uncharacterized protein</fullName>
    </submittedName>
</protein>
<keyword evidence="2" id="KW-1185">Reference proteome</keyword>
<comment type="caution">
    <text evidence="1">The sequence shown here is derived from an EMBL/GenBank/DDBJ whole genome shotgun (WGS) entry which is preliminary data.</text>
</comment>
<evidence type="ECO:0000313" key="1">
    <source>
        <dbReference type="EMBL" id="KAJ2800655.1"/>
    </source>
</evidence>
<feature type="non-terminal residue" evidence="1">
    <location>
        <position position="204"/>
    </location>
</feature>
<accession>A0ACC1L585</accession>
<sequence length="204" mass="22881">MLIRNLPEDILAIVLREYVGFNNSPIVGFESNLPLLAVCRQWRRLAIPLVYGRHAFVTYGALPDDANDPFTRSPNVEVPANVDVATNLDLIAMVGCVRAVKRVYISVFCLVNPFPGWHEVIQRMRAVAREWRAEELTVATGPDLRHYDDDIVDVTKYTDDIAKVGDALAALMPDVRRLDLDEASRSQISSSLYGRLASHYADQL</sequence>